<sequence length="443" mass="49858">MSDKSNTNYLKLLSAEEDYEYAHVRFKHQGPRKTIEKIDIVSTDWLSFNDNGSLQCKFLSSKYLEIPEKVVLLHDLLKARGPAPLDWPDFPVQPIGRAHTIQEALAKLEKLKTTPNVFKDCEDGQNEAEIALIKQVKRRILFEQQQALKRKINIDSSDEDHPTKKKGKPAAVTIVTYNTEQNYKSLISSDDHTRVHKSNSDKCSIVSGVDQMDSQTSSTSSTEMNASPNHSSGFNDGMNSTDDQNPSTSSTGRLLQDSEILTYPIVDLSTVVCRTEFETAVICSLNNFGERIGNMETTLKIVAKQMRDSTIESKPFSEKYNLDSPLKSEDSFEKFNKSLTSNESLKRDLYNEFRGCLDNELSITKTFGSILRKFISKAVLLGYTAVKSQNQETKQTNEALQNTASTSEDSVNEQSDDASKSFEPVQFCKCMYGKSISFEMKRS</sequence>
<gene>
    <name evidence="1" type="ORF">QAD02_013463</name>
</gene>
<keyword evidence="2" id="KW-1185">Reference proteome</keyword>
<dbReference type="EMBL" id="CM056742">
    <property type="protein sequence ID" value="KAJ8677676.1"/>
    <property type="molecule type" value="Genomic_DNA"/>
</dbReference>
<name>A0ACC2P2M0_9HYME</name>
<protein>
    <submittedName>
        <fullName evidence="1">Uncharacterized protein</fullName>
    </submittedName>
</protein>
<dbReference type="Proteomes" id="UP001239111">
    <property type="component" value="Chromosome 2"/>
</dbReference>
<organism evidence="1 2">
    <name type="scientific">Eretmocerus hayati</name>
    <dbReference type="NCBI Taxonomy" id="131215"/>
    <lineage>
        <taxon>Eukaryota</taxon>
        <taxon>Metazoa</taxon>
        <taxon>Ecdysozoa</taxon>
        <taxon>Arthropoda</taxon>
        <taxon>Hexapoda</taxon>
        <taxon>Insecta</taxon>
        <taxon>Pterygota</taxon>
        <taxon>Neoptera</taxon>
        <taxon>Endopterygota</taxon>
        <taxon>Hymenoptera</taxon>
        <taxon>Apocrita</taxon>
        <taxon>Proctotrupomorpha</taxon>
        <taxon>Chalcidoidea</taxon>
        <taxon>Aphelinidae</taxon>
        <taxon>Aphelininae</taxon>
        <taxon>Eretmocerus</taxon>
    </lineage>
</organism>
<evidence type="ECO:0000313" key="2">
    <source>
        <dbReference type="Proteomes" id="UP001239111"/>
    </source>
</evidence>
<comment type="caution">
    <text evidence="1">The sequence shown here is derived from an EMBL/GenBank/DDBJ whole genome shotgun (WGS) entry which is preliminary data.</text>
</comment>
<evidence type="ECO:0000313" key="1">
    <source>
        <dbReference type="EMBL" id="KAJ8677676.1"/>
    </source>
</evidence>
<proteinExistence type="predicted"/>
<reference evidence="1" key="1">
    <citation type="submission" date="2023-04" db="EMBL/GenBank/DDBJ databases">
        <title>A chromosome-level genome assembly of the parasitoid wasp Eretmocerus hayati.</title>
        <authorList>
            <person name="Zhong Y."/>
            <person name="Liu S."/>
            <person name="Liu Y."/>
        </authorList>
    </citation>
    <scope>NUCLEOTIDE SEQUENCE</scope>
    <source>
        <strain evidence="1">ZJU_SS_LIU_2023</strain>
    </source>
</reference>
<accession>A0ACC2P2M0</accession>